<reference evidence="3" key="1">
    <citation type="journal article" date="2020" name="Stud. Mycol.">
        <title>101 Dothideomycetes genomes: a test case for predicting lifestyles and emergence of pathogens.</title>
        <authorList>
            <person name="Haridas S."/>
            <person name="Albert R."/>
            <person name="Binder M."/>
            <person name="Bloem J."/>
            <person name="Labutti K."/>
            <person name="Salamov A."/>
            <person name="Andreopoulos B."/>
            <person name="Baker S."/>
            <person name="Barry K."/>
            <person name="Bills G."/>
            <person name="Bluhm B."/>
            <person name="Cannon C."/>
            <person name="Castanera R."/>
            <person name="Culley D."/>
            <person name="Daum C."/>
            <person name="Ezra D."/>
            <person name="Gonzalez J."/>
            <person name="Henrissat B."/>
            <person name="Kuo A."/>
            <person name="Liang C."/>
            <person name="Lipzen A."/>
            <person name="Lutzoni F."/>
            <person name="Magnuson J."/>
            <person name="Mondo S."/>
            <person name="Nolan M."/>
            <person name="Ohm R."/>
            <person name="Pangilinan J."/>
            <person name="Park H.-J."/>
            <person name="Ramirez L."/>
            <person name="Alfaro M."/>
            <person name="Sun H."/>
            <person name="Tritt A."/>
            <person name="Yoshinaga Y."/>
            <person name="Zwiers L.-H."/>
            <person name="Turgeon B."/>
            <person name="Goodwin S."/>
            <person name="Spatafora J."/>
            <person name="Crous P."/>
            <person name="Grigoriev I."/>
        </authorList>
    </citation>
    <scope>NUCLEOTIDE SEQUENCE</scope>
    <source>
        <strain evidence="3">CBS 627.86</strain>
    </source>
</reference>
<feature type="transmembrane region" description="Helical" evidence="2">
    <location>
        <begin position="318"/>
        <end position="340"/>
    </location>
</feature>
<protein>
    <recommendedName>
        <fullName evidence="5">Major facilitator superfamily domain-containing protein</fullName>
    </recommendedName>
</protein>
<proteinExistence type="predicted"/>
<feature type="transmembrane region" description="Helical" evidence="2">
    <location>
        <begin position="387"/>
        <end position="409"/>
    </location>
</feature>
<keyword evidence="2" id="KW-0812">Transmembrane</keyword>
<dbReference type="Proteomes" id="UP000799770">
    <property type="component" value="Unassembled WGS sequence"/>
</dbReference>
<gene>
    <name evidence="3" type="ORF">BDV96DRAFT_583523</name>
</gene>
<feature type="transmembrane region" description="Helical" evidence="2">
    <location>
        <begin position="346"/>
        <end position="366"/>
    </location>
</feature>
<dbReference type="EMBL" id="ML977337">
    <property type="protein sequence ID" value="KAF2110662.1"/>
    <property type="molecule type" value="Genomic_DNA"/>
</dbReference>
<feature type="transmembrane region" description="Helical" evidence="2">
    <location>
        <begin position="249"/>
        <end position="279"/>
    </location>
</feature>
<evidence type="ECO:0008006" key="5">
    <source>
        <dbReference type="Google" id="ProtNLM"/>
    </source>
</evidence>
<feature type="region of interest" description="Disordered" evidence="1">
    <location>
        <begin position="1"/>
        <end position="39"/>
    </location>
</feature>
<organism evidence="3 4">
    <name type="scientific">Lophiotrema nucula</name>
    <dbReference type="NCBI Taxonomy" id="690887"/>
    <lineage>
        <taxon>Eukaryota</taxon>
        <taxon>Fungi</taxon>
        <taxon>Dikarya</taxon>
        <taxon>Ascomycota</taxon>
        <taxon>Pezizomycotina</taxon>
        <taxon>Dothideomycetes</taxon>
        <taxon>Pleosporomycetidae</taxon>
        <taxon>Pleosporales</taxon>
        <taxon>Lophiotremataceae</taxon>
        <taxon>Lophiotrema</taxon>
    </lineage>
</organism>
<feature type="transmembrane region" description="Helical" evidence="2">
    <location>
        <begin position="421"/>
        <end position="439"/>
    </location>
</feature>
<feature type="compositionally biased region" description="Polar residues" evidence="1">
    <location>
        <begin position="1"/>
        <end position="15"/>
    </location>
</feature>
<feature type="transmembrane region" description="Helical" evidence="2">
    <location>
        <begin position="88"/>
        <end position="110"/>
    </location>
</feature>
<feature type="transmembrane region" description="Helical" evidence="2">
    <location>
        <begin position="207"/>
        <end position="229"/>
    </location>
</feature>
<dbReference type="SUPFAM" id="SSF103473">
    <property type="entry name" value="MFS general substrate transporter"/>
    <property type="match status" value="1"/>
</dbReference>
<feature type="transmembrane region" description="Helical" evidence="2">
    <location>
        <begin position="56"/>
        <end position="76"/>
    </location>
</feature>
<dbReference type="InterPro" id="IPR036259">
    <property type="entry name" value="MFS_trans_sf"/>
</dbReference>
<feature type="transmembrane region" description="Helical" evidence="2">
    <location>
        <begin position="285"/>
        <end position="306"/>
    </location>
</feature>
<dbReference type="AlphaFoldDB" id="A0A6A5YU51"/>
<sequence length="449" mass="48134">MASKTHTTGSQHHSTAPSRSKPSGPSPPTSSPPSSAHIPPSIAAAKARTNRSLQTTAHFLILFNVYGIPLSFGPYLEYYHTSRPHLSLPQIAAVSALQLFSLFSSLGFAVLQYQSGYWKSTSVVAGAVVVVCQFALPACKDFVALLLVQGLGVGMGLGVLGGLSTLCLASHYRNNVPLVSMQGVSYGLFGALVFTAVPYAGFQRDNFALTVCGSAGLSLATLLIALFMLRRSKTYPRFDFRRSSQTFKFQGQATLVFMVGYLWVFMGLFTFPVYIVLMLSSGPGYAWPATPTSMLMGAYAAGTFTASEVASRRTRTAFGPVNSFTVAAIAAGTCFLNPAWMPYTHVAWPCVIVYGLALGAILALYAKVTTVFHWSRVAWHPDMTLRMIVFMALAGLAAGAGILTTALIVEHGDGDFRMAMTLPGATMIAGGLLVFWARYKRGGRFFMAI</sequence>
<feature type="transmembrane region" description="Helical" evidence="2">
    <location>
        <begin position="142"/>
        <end position="171"/>
    </location>
</feature>
<keyword evidence="4" id="KW-1185">Reference proteome</keyword>
<name>A0A6A5YU51_9PLEO</name>
<keyword evidence="2" id="KW-0472">Membrane</keyword>
<keyword evidence="2" id="KW-1133">Transmembrane helix</keyword>
<evidence type="ECO:0000256" key="1">
    <source>
        <dbReference type="SAM" id="MobiDB-lite"/>
    </source>
</evidence>
<evidence type="ECO:0000313" key="3">
    <source>
        <dbReference type="EMBL" id="KAF2110662.1"/>
    </source>
</evidence>
<feature type="transmembrane region" description="Helical" evidence="2">
    <location>
        <begin position="117"/>
        <end position="136"/>
    </location>
</feature>
<evidence type="ECO:0000313" key="4">
    <source>
        <dbReference type="Proteomes" id="UP000799770"/>
    </source>
</evidence>
<feature type="transmembrane region" description="Helical" evidence="2">
    <location>
        <begin position="183"/>
        <end position="201"/>
    </location>
</feature>
<dbReference type="OrthoDB" id="3797192at2759"/>
<accession>A0A6A5YU51</accession>
<evidence type="ECO:0000256" key="2">
    <source>
        <dbReference type="SAM" id="Phobius"/>
    </source>
</evidence>